<gene>
    <name evidence="1" type="ORF">SAMN05878482_10242</name>
</gene>
<comment type="caution">
    <text evidence="1">The sequence shown here is derived from an EMBL/GenBank/DDBJ whole genome shotgun (WGS) entry which is preliminary data.</text>
</comment>
<protein>
    <submittedName>
        <fullName evidence="1">YlzJ-like protein</fullName>
    </submittedName>
</protein>
<dbReference type="InterPro" id="IPR025619">
    <property type="entry name" value="YlzJ"/>
</dbReference>
<organism evidence="1 2">
    <name type="scientific">Peribacillus simplex</name>
    <dbReference type="NCBI Taxonomy" id="1478"/>
    <lineage>
        <taxon>Bacteria</taxon>
        <taxon>Bacillati</taxon>
        <taxon>Bacillota</taxon>
        <taxon>Bacilli</taxon>
        <taxon>Bacillales</taxon>
        <taxon>Bacillaceae</taxon>
        <taxon>Peribacillus</taxon>
    </lineage>
</organism>
<accession>A0A9X8R6J3</accession>
<dbReference type="AlphaFoldDB" id="A0A9X8R6J3"/>
<dbReference type="EMBL" id="FTMX01000002">
    <property type="protein sequence ID" value="SIQ70968.1"/>
    <property type="molecule type" value="Genomic_DNA"/>
</dbReference>
<name>A0A9X8R6J3_9BACI</name>
<evidence type="ECO:0000313" key="1">
    <source>
        <dbReference type="EMBL" id="SIQ70968.1"/>
    </source>
</evidence>
<evidence type="ECO:0000313" key="2">
    <source>
        <dbReference type="Proteomes" id="UP000185829"/>
    </source>
</evidence>
<dbReference type="Pfam" id="PF14035">
    <property type="entry name" value="YlzJ"/>
    <property type="match status" value="1"/>
</dbReference>
<reference evidence="1 2" key="1">
    <citation type="submission" date="2017-01" db="EMBL/GenBank/DDBJ databases">
        <authorList>
            <person name="Varghese N."/>
            <person name="Submissions S."/>
        </authorList>
    </citation>
    <scope>NUCLEOTIDE SEQUENCE [LARGE SCALE GENOMIC DNA]</scope>
    <source>
        <strain evidence="1 2">RUG2-6</strain>
    </source>
</reference>
<dbReference type="Proteomes" id="UP000185829">
    <property type="component" value="Unassembled WGS sequence"/>
</dbReference>
<dbReference type="RefSeq" id="WP_076366429.1">
    <property type="nucleotide sequence ID" value="NZ_FTMX01000002.1"/>
</dbReference>
<sequence length="81" mass="9398">MTLYTIVPEEIIFPHHHEKTANLIEMIYNGVHVMVEHDGGRTFRIDRIVSTNPEDYMNVHIQPGAVINVFEQMNHLVKTTN</sequence>
<proteinExistence type="predicted"/>